<evidence type="ECO:0000259" key="3">
    <source>
        <dbReference type="Pfam" id="PF13362"/>
    </source>
</evidence>
<evidence type="ECO:0000259" key="6">
    <source>
        <dbReference type="Pfam" id="PF18974"/>
    </source>
</evidence>
<name>A0ABY6MDE6_MORBO</name>
<organism evidence="7 8">
    <name type="scientific">Moraxella bovis</name>
    <dbReference type="NCBI Taxonomy" id="476"/>
    <lineage>
        <taxon>Bacteria</taxon>
        <taxon>Pseudomonadati</taxon>
        <taxon>Pseudomonadota</taxon>
        <taxon>Gammaproteobacteria</taxon>
        <taxon>Moraxellales</taxon>
        <taxon>Moraxellaceae</taxon>
        <taxon>Moraxella</taxon>
    </lineage>
</organism>
<dbReference type="Pfam" id="PF18974">
    <property type="entry name" value="DUF5710"/>
    <property type="match status" value="1"/>
</dbReference>
<keyword evidence="7" id="KW-0614">Plasmid</keyword>
<feature type="domain" description="Polyvalent protein metallopeptidase" evidence="5">
    <location>
        <begin position="175"/>
        <end position="293"/>
    </location>
</feature>
<dbReference type="RefSeq" id="WP_264676374.1">
    <property type="nucleotide sequence ID" value="NZ_CP087767.1"/>
</dbReference>
<dbReference type="Pfam" id="PF08401">
    <property type="entry name" value="ArdcN"/>
    <property type="match status" value="1"/>
</dbReference>
<dbReference type="Pfam" id="PF18818">
    <property type="entry name" value="MPTase-PolyVal"/>
    <property type="match status" value="1"/>
</dbReference>
<dbReference type="EMBL" id="CP087833">
    <property type="protein sequence ID" value="UZA04890.1"/>
    <property type="molecule type" value="Genomic_DNA"/>
</dbReference>
<dbReference type="Pfam" id="PF18790">
    <property type="entry name" value="KfrB"/>
    <property type="match status" value="1"/>
</dbReference>
<dbReference type="InterPro" id="IPR041459">
    <property type="entry name" value="MPTase-PolyVal"/>
</dbReference>
<evidence type="ECO:0000256" key="1">
    <source>
        <dbReference type="SAM" id="MobiDB-lite"/>
    </source>
</evidence>
<sequence>MATHKEKAEDLLKNFTDELINQIENNNAPWQVPWSPTEHNFTLPVNKEGTLYQGRNMMLLLSSAIKNGYTDDRWYTFNAAKELGVKVKKGEKASQIVRWQYTEERLKLDENGKKIIGEDGKPIKEIHRLDFPKGPFIHYVFNANQIEGLAPKEPPKRLEAWERHEMAENIIKNAQKDGIDIVHRAIDRAYYNPEKDQIVMPERHQFATADLYYATLLHEIGHATGHEKRLNRDLSGGFGSESYAKEELRAEISSMIIGQTLQIGHDTTQHQSYLKSWVKIVKEDPNAIFEAVKEAEKIKEYVLGLNKELELKKGQELKSQDLPKKDMKDKMMENFNTQTERDYIYAPYEDKDKVKALGAKYDPDVKMWYVPEGVDKAKFSQWTTKPQAEYASPEYEFKKFLQSFGADIPAGHPIADGKWHSLHIQGDKSNSKKGGYIVTEENGVWRGSFNNFKTGQTAYFSSKSHSHTFTPPEEIERIQRERAEAQAKLYAHTAQSAQKILAAAQPATNYPYLTKKGVQAHGLYIVPQPETAVQDGNIRIARDWREAKSMREHFKENGDRISVLTAGDLMIPAYDKDGNVTTIQTIGRDKNSFKSFLTDGQKAGSFLVLGQPKNNEAILIAEGYATAATLYEQLNKPVIVAFDAGNLKSVALTVREHFPDSVLYMAADNDHKTAREREALGHTSNLNTGIEKATEAAVAVGGYVVAPKFSEHDSGSDWNDVLKDKGVVELRDQFRTQLVDIGLQRNLDLSIKKVEFADKEIQRVQETVMLTAFKDKDKIIQDYALHEKTFEGRYIASDMMKEMFSQYSQSQETRNKHNNAVHNTAAALAAKHFNDMLDKPIENGRDTVVFLTGSPGAGKTTTVLNKGQLKDNVAVVFEGQLANAHQNPASMDKIQKALERGFKVEIVAVNPLPEQALDNTFKRFYDPADGRGSSIATMARIQGNTYDGLKAVHNTFGNSVGLTIIDKPNGNNGKVEYTGWQHLDVLKSQGTEAQIKERLTTHLIKQYEIGVINDECFKQAAGSEHKQLAERMAERGSRAFSQDESRREFSSGSGSTSNQLGERENARTSSEIGRVGGTESQLPETESGLHRPHRQPANAIGRGGSEPARAGGTYTGHIISVGDDITLQKTGTGKIIVHQTKDLPGIQEQDTSSKLKIVYGANGKGDIASKANDLEISKEKEMGLGGGGKP</sequence>
<evidence type="ECO:0000259" key="2">
    <source>
        <dbReference type="Pfam" id="PF08401"/>
    </source>
</evidence>
<dbReference type="InterPro" id="IPR043764">
    <property type="entry name" value="DUF5710"/>
</dbReference>
<keyword evidence="8" id="KW-1185">Reference proteome</keyword>
<dbReference type="InterPro" id="IPR006171">
    <property type="entry name" value="TOPRIM_dom"/>
</dbReference>
<evidence type="ECO:0000259" key="4">
    <source>
        <dbReference type="Pfam" id="PF18790"/>
    </source>
</evidence>
<evidence type="ECO:0000313" key="7">
    <source>
        <dbReference type="EMBL" id="UZA04890.1"/>
    </source>
</evidence>
<gene>
    <name evidence="7" type="ORF">LP092_15695</name>
</gene>
<feature type="domain" description="Toprim" evidence="3">
    <location>
        <begin position="618"/>
        <end position="726"/>
    </location>
</feature>
<dbReference type="InterPro" id="IPR013610">
    <property type="entry name" value="ArdC_N"/>
</dbReference>
<reference evidence="7" key="1">
    <citation type="journal article" date="2022" name="BMC Microbiol.">
        <title>Whole genome sequencing of Moraxella bovis strains from North America reveals two genotypes with different genetic determinants.</title>
        <authorList>
            <person name="Wynn E.L."/>
            <person name="Hille M.M."/>
            <person name="Loy J.D."/>
            <person name="Schuller G."/>
            <person name="Kuhn K.L."/>
            <person name="Dickey A.M."/>
            <person name="Bono J.L."/>
            <person name="Clawson M.L."/>
        </authorList>
    </citation>
    <scope>NUCLEOTIDE SEQUENCE</scope>
    <source>
        <strain evidence="7">SAM102599</strain>
    </source>
</reference>
<dbReference type="Pfam" id="PF13362">
    <property type="entry name" value="Toprim_3"/>
    <property type="match status" value="1"/>
</dbReference>
<feature type="domain" description="DUF5710" evidence="6">
    <location>
        <begin position="343"/>
        <end position="382"/>
    </location>
</feature>
<protein>
    <submittedName>
        <fullName evidence="7">SsDNA-binding domain-containing protein</fullName>
    </submittedName>
</protein>
<dbReference type="GeneID" id="77190050"/>
<feature type="region of interest" description="Disordered" evidence="1">
    <location>
        <begin position="1027"/>
        <end position="1115"/>
    </location>
</feature>
<accession>A0ABY6MDE6</accession>
<feature type="domain" description="N-terminal" evidence="2">
    <location>
        <begin position="10"/>
        <end position="112"/>
    </location>
</feature>
<proteinExistence type="predicted"/>
<feature type="compositionally biased region" description="Basic and acidic residues" evidence="1">
    <location>
        <begin position="1027"/>
        <end position="1049"/>
    </location>
</feature>
<dbReference type="Proteomes" id="UP001163632">
    <property type="component" value="Plasmid unnamed3"/>
</dbReference>
<evidence type="ECO:0000259" key="5">
    <source>
        <dbReference type="Pfam" id="PF18818"/>
    </source>
</evidence>
<dbReference type="InterPro" id="IPR034154">
    <property type="entry name" value="TOPRIM_DnaG/twinkle"/>
</dbReference>
<feature type="domain" description="KfrB" evidence="4">
    <location>
        <begin position="1113"/>
        <end position="1166"/>
    </location>
</feature>
<dbReference type="CDD" id="cd01029">
    <property type="entry name" value="TOPRIM_primases"/>
    <property type="match status" value="1"/>
</dbReference>
<geneLocation type="plasmid" evidence="7 8">
    <name>unnamed3</name>
</geneLocation>
<evidence type="ECO:0000313" key="8">
    <source>
        <dbReference type="Proteomes" id="UP001163632"/>
    </source>
</evidence>
<dbReference type="InterPro" id="IPR040782">
    <property type="entry name" value="KfrB"/>
</dbReference>